<feature type="transmembrane region" description="Helical" evidence="3">
    <location>
        <begin position="170"/>
        <end position="190"/>
    </location>
</feature>
<name>A0ABT7Y863_9VIBR</name>
<comment type="catalytic activity">
    <reaction evidence="2">
        <text>2 GTP = 3',3'-c-di-GMP + 2 diphosphate</text>
        <dbReference type="Rhea" id="RHEA:24898"/>
        <dbReference type="ChEBI" id="CHEBI:33019"/>
        <dbReference type="ChEBI" id="CHEBI:37565"/>
        <dbReference type="ChEBI" id="CHEBI:58805"/>
        <dbReference type="EC" id="2.7.7.65"/>
    </reaction>
</comment>
<accession>A0ABT7Y863</accession>
<evidence type="ECO:0000256" key="2">
    <source>
        <dbReference type="ARBA" id="ARBA00034247"/>
    </source>
</evidence>
<dbReference type="InterPro" id="IPR050469">
    <property type="entry name" value="Diguanylate_Cyclase"/>
</dbReference>
<feature type="domain" description="GGDEF" evidence="4">
    <location>
        <begin position="216"/>
        <end position="349"/>
    </location>
</feature>
<dbReference type="SMART" id="SM00267">
    <property type="entry name" value="GGDEF"/>
    <property type="match status" value="1"/>
</dbReference>
<evidence type="ECO:0000313" key="6">
    <source>
        <dbReference type="Proteomes" id="UP001169719"/>
    </source>
</evidence>
<dbReference type="Pfam" id="PF00990">
    <property type="entry name" value="GGDEF"/>
    <property type="match status" value="1"/>
</dbReference>
<evidence type="ECO:0000313" key="5">
    <source>
        <dbReference type="EMBL" id="MDN2483949.1"/>
    </source>
</evidence>
<keyword evidence="3" id="KW-0812">Transmembrane</keyword>
<dbReference type="PANTHER" id="PTHR45138">
    <property type="entry name" value="REGULATORY COMPONENTS OF SENSORY TRANSDUCTION SYSTEM"/>
    <property type="match status" value="1"/>
</dbReference>
<dbReference type="InterPro" id="IPR000160">
    <property type="entry name" value="GGDEF_dom"/>
</dbReference>
<proteinExistence type="predicted"/>
<dbReference type="PROSITE" id="PS50887">
    <property type="entry name" value="GGDEF"/>
    <property type="match status" value="1"/>
</dbReference>
<keyword evidence="5" id="KW-0548">Nucleotidyltransferase</keyword>
<evidence type="ECO:0000256" key="3">
    <source>
        <dbReference type="SAM" id="Phobius"/>
    </source>
</evidence>
<organism evidence="5 6">
    <name type="scientific">Vibrio agarivorans</name>
    <dbReference type="NCBI Taxonomy" id="153622"/>
    <lineage>
        <taxon>Bacteria</taxon>
        <taxon>Pseudomonadati</taxon>
        <taxon>Pseudomonadota</taxon>
        <taxon>Gammaproteobacteria</taxon>
        <taxon>Vibrionales</taxon>
        <taxon>Vibrionaceae</taxon>
        <taxon>Vibrio</taxon>
    </lineage>
</organism>
<dbReference type="EMBL" id="JAUEOZ010000003">
    <property type="protein sequence ID" value="MDN2483949.1"/>
    <property type="molecule type" value="Genomic_DNA"/>
</dbReference>
<evidence type="ECO:0000259" key="4">
    <source>
        <dbReference type="PROSITE" id="PS50887"/>
    </source>
</evidence>
<keyword evidence="3" id="KW-0472">Membrane</keyword>
<dbReference type="CDD" id="cd01949">
    <property type="entry name" value="GGDEF"/>
    <property type="match status" value="1"/>
</dbReference>
<protein>
    <recommendedName>
        <fullName evidence="1">diguanylate cyclase</fullName>
        <ecNumber evidence="1">2.7.7.65</ecNumber>
    </recommendedName>
</protein>
<comment type="caution">
    <text evidence="5">The sequence shown here is derived from an EMBL/GenBank/DDBJ whole genome shotgun (WGS) entry which is preliminary data.</text>
</comment>
<sequence>MFTGKSVDYGLLPESIYQTGFNSKIKHVTLSEAIAGSNFDVALLPEHDANLLRREGYLHYRVNPRNEYVLIQTGKNNKSLGVCDLNVTADICLPLREAYRRFVLQEGKVNFLTYGSIYNQINSSIRVSHKAKRLNPFQYQLVVRDGALSPYQTQAMLRSINKPKFQMVSYLWWLLLVAVASAAVVAVVAIRSTRIDTQSGCLNKRAWEDDSYRELDKFTALLIDFNNFKRVNDELGHKVGDQLIEHVGEMLVESMRTTDNVYRIGGDEFVIAAFNTIPQKRLTEIVETLKKSAVEIGKPLGAGKVDFGLSIGTVTTERASLQSVYADLDMAMYHDKRRTRTQAIEIQDATV</sequence>
<dbReference type="EC" id="2.7.7.65" evidence="1"/>
<dbReference type="NCBIfam" id="TIGR00254">
    <property type="entry name" value="GGDEF"/>
    <property type="match status" value="1"/>
</dbReference>
<evidence type="ECO:0000256" key="1">
    <source>
        <dbReference type="ARBA" id="ARBA00012528"/>
    </source>
</evidence>
<dbReference type="InterPro" id="IPR043128">
    <property type="entry name" value="Rev_trsase/Diguanyl_cyclase"/>
</dbReference>
<dbReference type="Proteomes" id="UP001169719">
    <property type="component" value="Unassembled WGS sequence"/>
</dbReference>
<dbReference type="Gene3D" id="3.30.70.270">
    <property type="match status" value="1"/>
</dbReference>
<keyword evidence="5" id="KW-0808">Transferase</keyword>
<dbReference type="PANTHER" id="PTHR45138:SF9">
    <property type="entry name" value="DIGUANYLATE CYCLASE DGCM-RELATED"/>
    <property type="match status" value="1"/>
</dbReference>
<dbReference type="GO" id="GO:0052621">
    <property type="term" value="F:diguanylate cyclase activity"/>
    <property type="evidence" value="ECO:0007669"/>
    <property type="project" value="UniProtKB-EC"/>
</dbReference>
<reference evidence="5" key="1">
    <citation type="submission" date="2024-05" db="EMBL/GenBank/DDBJ databases">
        <title>Genome Sequences of Four Agar- Degrading Marine Bacteria.</title>
        <authorList>
            <person name="Phillips E.K."/>
            <person name="Shaffer J.C."/>
            <person name="Henson M.W."/>
            <person name="Temperton B."/>
            <person name="Thrash C.J."/>
            <person name="Martin M.O."/>
        </authorList>
    </citation>
    <scope>NUCLEOTIDE SEQUENCE</scope>
    <source>
        <strain evidence="5">EKP203</strain>
    </source>
</reference>
<dbReference type="RefSeq" id="WP_289964131.1">
    <property type="nucleotide sequence ID" value="NZ_JAUEOZ010000003.1"/>
</dbReference>
<dbReference type="InterPro" id="IPR029787">
    <property type="entry name" value="Nucleotide_cyclase"/>
</dbReference>
<dbReference type="SUPFAM" id="SSF55073">
    <property type="entry name" value="Nucleotide cyclase"/>
    <property type="match status" value="1"/>
</dbReference>
<keyword evidence="3" id="KW-1133">Transmembrane helix</keyword>
<keyword evidence="6" id="KW-1185">Reference proteome</keyword>
<gene>
    <name evidence="5" type="ORF">QWJ08_21575</name>
</gene>